<accession>A0A4Y7SGH1</accession>
<organism evidence="1 2">
    <name type="scientific">Coprinellus micaceus</name>
    <name type="common">Glistening ink-cap mushroom</name>
    <name type="synonym">Coprinus micaceus</name>
    <dbReference type="NCBI Taxonomy" id="71717"/>
    <lineage>
        <taxon>Eukaryota</taxon>
        <taxon>Fungi</taxon>
        <taxon>Dikarya</taxon>
        <taxon>Basidiomycota</taxon>
        <taxon>Agaricomycotina</taxon>
        <taxon>Agaricomycetes</taxon>
        <taxon>Agaricomycetidae</taxon>
        <taxon>Agaricales</taxon>
        <taxon>Agaricineae</taxon>
        <taxon>Psathyrellaceae</taxon>
        <taxon>Coprinellus</taxon>
    </lineage>
</organism>
<proteinExistence type="predicted"/>
<reference evidence="1 2" key="1">
    <citation type="journal article" date="2019" name="Nat. Ecol. Evol.">
        <title>Megaphylogeny resolves global patterns of mushroom evolution.</title>
        <authorList>
            <person name="Varga T."/>
            <person name="Krizsan K."/>
            <person name="Foldi C."/>
            <person name="Dima B."/>
            <person name="Sanchez-Garcia M."/>
            <person name="Sanchez-Ramirez S."/>
            <person name="Szollosi G.J."/>
            <person name="Szarkandi J.G."/>
            <person name="Papp V."/>
            <person name="Albert L."/>
            <person name="Andreopoulos W."/>
            <person name="Angelini C."/>
            <person name="Antonin V."/>
            <person name="Barry K.W."/>
            <person name="Bougher N.L."/>
            <person name="Buchanan P."/>
            <person name="Buyck B."/>
            <person name="Bense V."/>
            <person name="Catcheside P."/>
            <person name="Chovatia M."/>
            <person name="Cooper J."/>
            <person name="Damon W."/>
            <person name="Desjardin D."/>
            <person name="Finy P."/>
            <person name="Geml J."/>
            <person name="Haridas S."/>
            <person name="Hughes K."/>
            <person name="Justo A."/>
            <person name="Karasinski D."/>
            <person name="Kautmanova I."/>
            <person name="Kiss B."/>
            <person name="Kocsube S."/>
            <person name="Kotiranta H."/>
            <person name="LaButti K.M."/>
            <person name="Lechner B.E."/>
            <person name="Liimatainen K."/>
            <person name="Lipzen A."/>
            <person name="Lukacs Z."/>
            <person name="Mihaltcheva S."/>
            <person name="Morgado L.N."/>
            <person name="Niskanen T."/>
            <person name="Noordeloos M.E."/>
            <person name="Ohm R.A."/>
            <person name="Ortiz-Santana B."/>
            <person name="Ovrebo C."/>
            <person name="Racz N."/>
            <person name="Riley R."/>
            <person name="Savchenko A."/>
            <person name="Shiryaev A."/>
            <person name="Soop K."/>
            <person name="Spirin V."/>
            <person name="Szebenyi C."/>
            <person name="Tomsovsky M."/>
            <person name="Tulloss R.E."/>
            <person name="Uehling J."/>
            <person name="Grigoriev I.V."/>
            <person name="Vagvolgyi C."/>
            <person name="Papp T."/>
            <person name="Martin F.M."/>
            <person name="Miettinen O."/>
            <person name="Hibbett D.S."/>
            <person name="Nagy L.G."/>
        </authorList>
    </citation>
    <scope>NUCLEOTIDE SEQUENCE [LARGE SCALE GENOMIC DNA]</scope>
    <source>
        <strain evidence="1 2">FP101781</strain>
    </source>
</reference>
<protein>
    <submittedName>
        <fullName evidence="1">Uncharacterized protein</fullName>
    </submittedName>
</protein>
<dbReference type="AlphaFoldDB" id="A0A4Y7SGH1"/>
<comment type="caution">
    <text evidence="1">The sequence shown here is derived from an EMBL/GenBank/DDBJ whole genome shotgun (WGS) entry which is preliminary data.</text>
</comment>
<keyword evidence="2" id="KW-1185">Reference proteome</keyword>
<name>A0A4Y7SGH1_COPMI</name>
<gene>
    <name evidence="1" type="ORF">FA13DRAFT_173351</name>
</gene>
<evidence type="ECO:0000313" key="2">
    <source>
        <dbReference type="Proteomes" id="UP000298030"/>
    </source>
</evidence>
<dbReference type="EMBL" id="QPFP01000127">
    <property type="protein sequence ID" value="TEB20990.1"/>
    <property type="molecule type" value="Genomic_DNA"/>
</dbReference>
<sequence>MPCAGIMNVCREVPTTSRPCIIAVRNAYIVWRRGDRRRVYPGAISLLILACSLAKSTCSRGEPHCGILTTEAWRQLATTHPNLPSSLEHNPQSAQRSEDVNANYVNTPPRFAPQAPRNDTAGMSATYCAIDQANPF</sequence>
<dbReference type="Proteomes" id="UP000298030">
    <property type="component" value="Unassembled WGS sequence"/>
</dbReference>
<evidence type="ECO:0000313" key="1">
    <source>
        <dbReference type="EMBL" id="TEB20990.1"/>
    </source>
</evidence>